<feature type="region of interest" description="Disordered" evidence="1">
    <location>
        <begin position="1"/>
        <end position="22"/>
    </location>
</feature>
<dbReference type="VEuPathDB" id="FungiDB:yc1106_00705"/>
<organism evidence="2 3">
    <name type="scientific">Curvularia clavata</name>
    <dbReference type="NCBI Taxonomy" id="95742"/>
    <lineage>
        <taxon>Eukaryota</taxon>
        <taxon>Fungi</taxon>
        <taxon>Dikarya</taxon>
        <taxon>Ascomycota</taxon>
        <taxon>Pezizomycotina</taxon>
        <taxon>Dothideomycetes</taxon>
        <taxon>Pleosporomycetidae</taxon>
        <taxon>Pleosporales</taxon>
        <taxon>Pleosporineae</taxon>
        <taxon>Pleosporaceae</taxon>
        <taxon>Curvularia</taxon>
    </lineage>
</organism>
<protein>
    <submittedName>
        <fullName evidence="2">Uncharacterized protein</fullName>
    </submittedName>
</protein>
<evidence type="ECO:0000256" key="1">
    <source>
        <dbReference type="SAM" id="MobiDB-lite"/>
    </source>
</evidence>
<dbReference type="OrthoDB" id="3050608at2759"/>
<dbReference type="AlphaFoldDB" id="A0A9Q9DPL1"/>
<gene>
    <name evidence="2" type="ORF">yc1106_00705</name>
</gene>
<proteinExistence type="predicted"/>
<dbReference type="EMBL" id="CP089274">
    <property type="protein sequence ID" value="USP73431.1"/>
    <property type="molecule type" value="Genomic_DNA"/>
</dbReference>
<reference evidence="2" key="1">
    <citation type="submission" date="2021-12" db="EMBL/GenBank/DDBJ databases">
        <title>Curvularia clavata genome.</title>
        <authorList>
            <person name="Cao Y."/>
        </authorList>
    </citation>
    <scope>NUCLEOTIDE SEQUENCE</scope>
    <source>
        <strain evidence="2">Yc1106</strain>
    </source>
</reference>
<dbReference type="Proteomes" id="UP001056012">
    <property type="component" value="Chromosome 1"/>
</dbReference>
<sequence length="72" mass="7192">MSEPVNNGAAGGAGAPGSDPLDKAFNTIATKFGGAQGKKVAGNKALSEKITDGIRKAFEKATGKKVSSKISN</sequence>
<accession>A0A9Q9DPL1</accession>
<evidence type="ECO:0000313" key="2">
    <source>
        <dbReference type="EMBL" id="USP73431.1"/>
    </source>
</evidence>
<name>A0A9Q9DPL1_CURCL</name>
<evidence type="ECO:0000313" key="3">
    <source>
        <dbReference type="Proteomes" id="UP001056012"/>
    </source>
</evidence>
<keyword evidence="3" id="KW-1185">Reference proteome</keyword>